<dbReference type="PANTHER" id="PTHR46112">
    <property type="entry name" value="AMINOPEPTIDASE"/>
    <property type="match status" value="1"/>
</dbReference>
<dbReference type="Proteomes" id="UP000035996">
    <property type="component" value="Unassembled WGS sequence"/>
</dbReference>
<dbReference type="InterPro" id="IPR050659">
    <property type="entry name" value="Peptidase_M24B"/>
</dbReference>
<dbReference type="EMBL" id="LELK01000004">
    <property type="protein sequence ID" value="KMM36896.1"/>
    <property type="molecule type" value="Genomic_DNA"/>
</dbReference>
<evidence type="ECO:0000313" key="3">
    <source>
        <dbReference type="EMBL" id="KMM36896.1"/>
    </source>
</evidence>
<dbReference type="InterPro" id="IPR029149">
    <property type="entry name" value="Creatin/AminoP/Spt16_N"/>
</dbReference>
<feature type="domain" description="Peptidase M24" evidence="1">
    <location>
        <begin position="132"/>
        <end position="327"/>
    </location>
</feature>
<evidence type="ECO:0000259" key="1">
    <source>
        <dbReference type="Pfam" id="PF00557"/>
    </source>
</evidence>
<dbReference type="CDD" id="cd01066">
    <property type="entry name" value="APP_MetAP"/>
    <property type="match status" value="1"/>
</dbReference>
<sequence length="359" mass="40826">MSIEKVRMFLEEKNYDGILLRRRNNFSWVTGGNTNYIVQTMEAGVADWIITPEKAYLVTSKMEERRIVEEECRELSFSFEVLSVDWYTSVDGLIEEVTSNKRMATDMIYSDWDVVDEELSHYRSVLTEGERERYRNLCQKAAKAVEETCWELEPGQTENEIEAHLASKVLSSGMSIQVLLVATDERIYRYRHPIPTEKKLERHAMLVLCAEEGGLVANVTRLVYFGELPEELRRNSASVAKIDSVMNAATRVGVTAGDVIVAGVNEYANQGFPDDWKLLHQGGLTGYNSREFLANPETTNQVVVNQAYAWNPSLPGVKSEDTILLTEEGIEFMTHTGEWVYQEVEVDGVTFVRPAVLER</sequence>
<dbReference type="Gene3D" id="3.40.350.10">
    <property type="entry name" value="Creatinase/prolidase N-terminal domain"/>
    <property type="match status" value="1"/>
</dbReference>
<organism evidence="3 4">
    <name type="scientific">Guptibacillus hwajinpoensis</name>
    <dbReference type="NCBI Taxonomy" id="208199"/>
    <lineage>
        <taxon>Bacteria</taxon>
        <taxon>Bacillati</taxon>
        <taxon>Bacillota</taxon>
        <taxon>Bacilli</taxon>
        <taxon>Bacillales</taxon>
        <taxon>Guptibacillaceae</taxon>
        <taxon>Guptibacillus</taxon>
    </lineage>
</organism>
<dbReference type="InterPro" id="IPR000587">
    <property type="entry name" value="Creatinase_N"/>
</dbReference>
<dbReference type="AlphaFoldDB" id="A0A0J6CKY3"/>
<evidence type="ECO:0000313" key="4">
    <source>
        <dbReference type="Proteomes" id="UP000035996"/>
    </source>
</evidence>
<dbReference type="SUPFAM" id="SSF53092">
    <property type="entry name" value="Creatinase/prolidase N-terminal domain"/>
    <property type="match status" value="1"/>
</dbReference>
<name>A0A0J6CKY3_9BACL</name>
<protein>
    <submittedName>
        <fullName evidence="3">Peptidase M24</fullName>
    </submittedName>
</protein>
<evidence type="ECO:0000259" key="2">
    <source>
        <dbReference type="Pfam" id="PF01321"/>
    </source>
</evidence>
<gene>
    <name evidence="3" type="ORF">AB986_13350</name>
</gene>
<dbReference type="Pfam" id="PF00557">
    <property type="entry name" value="Peptidase_M24"/>
    <property type="match status" value="1"/>
</dbReference>
<dbReference type="InterPro" id="IPR036005">
    <property type="entry name" value="Creatinase/aminopeptidase-like"/>
</dbReference>
<dbReference type="RefSeq" id="WP_048311611.1">
    <property type="nucleotide sequence ID" value="NZ_CP119526.1"/>
</dbReference>
<dbReference type="PANTHER" id="PTHR46112:SF3">
    <property type="entry name" value="AMINOPEPTIDASE YPDF"/>
    <property type="match status" value="1"/>
</dbReference>
<accession>A0A0J6CKY3</accession>
<dbReference type="PATRIC" id="fig|157733.3.peg.715"/>
<feature type="domain" description="Creatinase N-terminal" evidence="2">
    <location>
        <begin position="3"/>
        <end position="109"/>
    </location>
</feature>
<keyword evidence="4" id="KW-1185">Reference proteome</keyword>
<dbReference type="SUPFAM" id="SSF55920">
    <property type="entry name" value="Creatinase/aminopeptidase"/>
    <property type="match status" value="1"/>
</dbReference>
<dbReference type="Gene3D" id="3.90.230.10">
    <property type="entry name" value="Creatinase/methionine aminopeptidase superfamily"/>
    <property type="match status" value="1"/>
</dbReference>
<reference evidence="3" key="1">
    <citation type="submission" date="2015-06" db="EMBL/GenBank/DDBJ databases">
        <authorList>
            <person name="Liu B."/>
            <person name="Wang J."/>
            <person name="Zhu Y."/>
            <person name="Liu G."/>
            <person name="Chen Q."/>
            <person name="Zheng C."/>
            <person name="Che J."/>
            <person name="Ge C."/>
            <person name="Shi H."/>
            <person name="Pan Z."/>
            <person name="Liu X."/>
        </authorList>
    </citation>
    <scope>NUCLEOTIDE SEQUENCE [LARGE SCALE GENOMIC DNA]</scope>
    <source>
        <strain evidence="3">DSM 16346</strain>
    </source>
</reference>
<proteinExistence type="predicted"/>
<comment type="caution">
    <text evidence="3">The sequence shown here is derived from an EMBL/GenBank/DDBJ whole genome shotgun (WGS) entry which is preliminary data.</text>
</comment>
<dbReference type="Pfam" id="PF01321">
    <property type="entry name" value="Creatinase_N"/>
    <property type="match status" value="1"/>
</dbReference>
<dbReference type="OrthoDB" id="4850044at2"/>
<dbReference type="STRING" id="157733.AB986_13350"/>
<dbReference type="InterPro" id="IPR000994">
    <property type="entry name" value="Pept_M24"/>
</dbReference>